<evidence type="ECO:0000313" key="4">
    <source>
        <dbReference type="EMBL" id="POA98369.1"/>
    </source>
</evidence>
<evidence type="ECO:0000256" key="1">
    <source>
        <dbReference type="ARBA" id="ARBA00022729"/>
    </source>
</evidence>
<reference evidence="4 5" key="1">
    <citation type="submission" date="2018-01" db="EMBL/GenBank/DDBJ databases">
        <title>Genomic Sequence of Chromobacterium MWU13-2610 from wild cranberry bogs within the Cape Cod National Seashore.</title>
        <authorList>
            <person name="O'Hara-Hanley K."/>
            <person name="Soby S."/>
            <person name="Harrison A."/>
        </authorList>
    </citation>
    <scope>NUCLEOTIDE SEQUENCE [LARGE SCALE GENOMIC DNA]</scope>
    <source>
        <strain evidence="4 5">MWU13-2610</strain>
    </source>
</reference>
<keyword evidence="5" id="KW-1185">Reference proteome</keyword>
<dbReference type="SUPFAM" id="SSF53850">
    <property type="entry name" value="Periplasmic binding protein-like II"/>
    <property type="match status" value="1"/>
</dbReference>
<dbReference type="Proteomes" id="UP000236416">
    <property type="component" value="Unassembled WGS sequence"/>
</dbReference>
<dbReference type="EMBL" id="PPTF01000060">
    <property type="protein sequence ID" value="POA98369.1"/>
    <property type="molecule type" value="Genomic_DNA"/>
</dbReference>
<feature type="chain" id="PRO_5014398766" description="Solute-binding protein family 3/N-terminal domain-containing protein" evidence="2">
    <location>
        <begin position="29"/>
        <end position="300"/>
    </location>
</feature>
<evidence type="ECO:0000256" key="2">
    <source>
        <dbReference type="SAM" id="SignalP"/>
    </source>
</evidence>
<accession>A0A2K4MMZ0</accession>
<name>A0A2K4MMZ0_9NEIS</name>
<dbReference type="Gene3D" id="3.40.190.10">
    <property type="entry name" value="Periplasmic binding protein-like II"/>
    <property type="match status" value="2"/>
</dbReference>
<dbReference type="RefSeq" id="WP_103320616.1">
    <property type="nucleotide sequence ID" value="NZ_PPTF01000060.1"/>
</dbReference>
<feature type="domain" description="Solute-binding protein family 3/N-terminal" evidence="3">
    <location>
        <begin position="88"/>
        <end position="288"/>
    </location>
</feature>
<proteinExistence type="predicted"/>
<keyword evidence="1 2" id="KW-0732">Signal</keyword>
<dbReference type="InterPro" id="IPR001638">
    <property type="entry name" value="Solute-binding_3/MltF_N"/>
</dbReference>
<organism evidence="4 5">
    <name type="scientific">Chromobacterium sinusclupearum</name>
    <dbReference type="NCBI Taxonomy" id="2077146"/>
    <lineage>
        <taxon>Bacteria</taxon>
        <taxon>Pseudomonadati</taxon>
        <taxon>Pseudomonadota</taxon>
        <taxon>Betaproteobacteria</taxon>
        <taxon>Neisseriales</taxon>
        <taxon>Chromobacteriaceae</taxon>
        <taxon>Chromobacterium</taxon>
    </lineage>
</organism>
<sequence>MARLPFLSRLSPASACLAMLCLSAPAPARSLAEIVRTHELRACIVAFHPAAATAAPPACRENCHFSGPVYDEVQTFSRYLGKAIRLRTLRVEWDEQFFNQHDQTDREASYTPKLLADGSCDVFPNRLTKNAWRLKKMDFVTLFSSRLMVVAHASQQGKLLSADQLAGRRAAVLKNSTYYTWLLEQNVSRYRANPVRLQLMSVEDSLRAVDDGQVDFTLLDSDIAIWSTRHQFKHAYVAFPVGGKDEIGWGMRKEDKDLQAAVADFFAQQRKSEHSDLNRIWTRYYGLSLNKLIILVNSTE</sequence>
<dbReference type="SMART" id="SM00062">
    <property type="entry name" value="PBPb"/>
    <property type="match status" value="1"/>
</dbReference>
<evidence type="ECO:0000259" key="3">
    <source>
        <dbReference type="SMART" id="SM00062"/>
    </source>
</evidence>
<gene>
    <name evidence="4" type="ORF">C2134_13115</name>
</gene>
<protein>
    <recommendedName>
        <fullName evidence="3">Solute-binding protein family 3/N-terminal domain-containing protein</fullName>
    </recommendedName>
</protein>
<dbReference type="AlphaFoldDB" id="A0A2K4MMZ0"/>
<feature type="signal peptide" evidence="2">
    <location>
        <begin position="1"/>
        <end position="28"/>
    </location>
</feature>
<evidence type="ECO:0000313" key="5">
    <source>
        <dbReference type="Proteomes" id="UP000236416"/>
    </source>
</evidence>
<comment type="caution">
    <text evidence="4">The sequence shown here is derived from an EMBL/GenBank/DDBJ whole genome shotgun (WGS) entry which is preliminary data.</text>
</comment>
<dbReference type="PANTHER" id="PTHR35936">
    <property type="entry name" value="MEMBRANE-BOUND LYTIC MUREIN TRANSGLYCOSYLASE F"/>
    <property type="match status" value="1"/>
</dbReference>